<proteinExistence type="predicted"/>
<keyword evidence="2" id="KW-1185">Reference proteome</keyword>
<reference evidence="1 2" key="1">
    <citation type="submission" date="2020-08" db="EMBL/GenBank/DDBJ databases">
        <title>Sequencing the genomes of 1000 actinobacteria strains.</title>
        <authorList>
            <person name="Klenk H.-P."/>
        </authorList>
    </citation>
    <scope>NUCLEOTIDE SEQUENCE [LARGE SCALE GENOMIC DNA]</scope>
    <source>
        <strain evidence="1 2">DSM 45823</strain>
    </source>
</reference>
<organism evidence="1 2">
    <name type="scientific">Thermomonospora cellulosilytica</name>
    <dbReference type="NCBI Taxonomy" id="1411118"/>
    <lineage>
        <taxon>Bacteria</taxon>
        <taxon>Bacillati</taxon>
        <taxon>Actinomycetota</taxon>
        <taxon>Actinomycetes</taxon>
        <taxon>Streptosporangiales</taxon>
        <taxon>Thermomonosporaceae</taxon>
        <taxon>Thermomonospora</taxon>
    </lineage>
</organism>
<dbReference type="AlphaFoldDB" id="A0A7W3RB02"/>
<gene>
    <name evidence="1" type="ORF">HNR21_005855</name>
</gene>
<sequence>MEETAMVTHRLGELAAEFSGWRFGRGGSGYWWAVRGNELVRTLSLDELRARLNELSSTTAANGAS</sequence>
<accession>A0A7W3RB02</accession>
<dbReference type="Proteomes" id="UP000539313">
    <property type="component" value="Unassembled WGS sequence"/>
</dbReference>
<protein>
    <submittedName>
        <fullName evidence="1">Uncharacterized protein</fullName>
    </submittedName>
</protein>
<evidence type="ECO:0000313" key="2">
    <source>
        <dbReference type="Proteomes" id="UP000539313"/>
    </source>
</evidence>
<evidence type="ECO:0000313" key="1">
    <source>
        <dbReference type="EMBL" id="MBA9006973.1"/>
    </source>
</evidence>
<name>A0A7W3RB02_9ACTN</name>
<dbReference type="EMBL" id="JACJII010000001">
    <property type="protein sequence ID" value="MBA9006973.1"/>
    <property type="molecule type" value="Genomic_DNA"/>
</dbReference>
<comment type="caution">
    <text evidence="1">The sequence shown here is derived from an EMBL/GenBank/DDBJ whole genome shotgun (WGS) entry which is preliminary data.</text>
</comment>